<sequence length="75" mass="8627">MTIYLSSSTQNCQRICAIHQTYQYMQIHSLYIKCLDNRDPGGRWRSRILVQVDLPEDCEVLAGRGQKRIAQASVV</sequence>
<evidence type="ECO:0000313" key="2">
    <source>
        <dbReference type="Proteomes" id="UP001374584"/>
    </source>
</evidence>
<dbReference type="AlphaFoldDB" id="A0AAN9RPT3"/>
<comment type="caution">
    <text evidence="1">The sequence shown here is derived from an EMBL/GenBank/DDBJ whole genome shotgun (WGS) entry which is preliminary data.</text>
</comment>
<name>A0AAN9RPT3_PHACN</name>
<accession>A0AAN9RPT3</accession>
<dbReference type="Proteomes" id="UP001374584">
    <property type="component" value="Unassembled WGS sequence"/>
</dbReference>
<keyword evidence="2" id="KW-1185">Reference proteome</keyword>
<proteinExistence type="predicted"/>
<evidence type="ECO:0000313" key="1">
    <source>
        <dbReference type="EMBL" id="KAK7379607.1"/>
    </source>
</evidence>
<organism evidence="1 2">
    <name type="scientific">Phaseolus coccineus</name>
    <name type="common">Scarlet runner bean</name>
    <name type="synonym">Phaseolus multiflorus</name>
    <dbReference type="NCBI Taxonomy" id="3886"/>
    <lineage>
        <taxon>Eukaryota</taxon>
        <taxon>Viridiplantae</taxon>
        <taxon>Streptophyta</taxon>
        <taxon>Embryophyta</taxon>
        <taxon>Tracheophyta</taxon>
        <taxon>Spermatophyta</taxon>
        <taxon>Magnoliopsida</taxon>
        <taxon>eudicotyledons</taxon>
        <taxon>Gunneridae</taxon>
        <taxon>Pentapetalae</taxon>
        <taxon>rosids</taxon>
        <taxon>fabids</taxon>
        <taxon>Fabales</taxon>
        <taxon>Fabaceae</taxon>
        <taxon>Papilionoideae</taxon>
        <taxon>50 kb inversion clade</taxon>
        <taxon>NPAAA clade</taxon>
        <taxon>indigoferoid/millettioid clade</taxon>
        <taxon>Phaseoleae</taxon>
        <taxon>Phaseolus</taxon>
    </lineage>
</organism>
<protein>
    <submittedName>
        <fullName evidence="1">Uncharacterized protein</fullName>
    </submittedName>
</protein>
<reference evidence="1 2" key="1">
    <citation type="submission" date="2024-01" db="EMBL/GenBank/DDBJ databases">
        <title>The genomes of 5 underutilized Papilionoideae crops provide insights into root nodulation and disease resistanc.</title>
        <authorList>
            <person name="Jiang F."/>
        </authorList>
    </citation>
    <scope>NUCLEOTIDE SEQUENCE [LARGE SCALE GENOMIC DNA]</scope>
    <source>
        <strain evidence="1">JINMINGXINNONG_FW02</strain>
        <tissue evidence="1">Leaves</tissue>
    </source>
</reference>
<dbReference type="EMBL" id="JAYMYR010000002">
    <property type="protein sequence ID" value="KAK7379607.1"/>
    <property type="molecule type" value="Genomic_DNA"/>
</dbReference>
<gene>
    <name evidence="1" type="ORF">VNO80_05071</name>
</gene>